<evidence type="ECO:0000256" key="5">
    <source>
        <dbReference type="ARBA" id="ARBA00022989"/>
    </source>
</evidence>
<evidence type="ECO:0000313" key="9">
    <source>
        <dbReference type="EMBL" id="PSH57283.1"/>
    </source>
</evidence>
<dbReference type="EMBL" id="PGGN01000003">
    <property type="protein sequence ID" value="PSH57283.1"/>
    <property type="molecule type" value="Genomic_DNA"/>
</dbReference>
<dbReference type="PANTHER" id="PTHR30193">
    <property type="entry name" value="ABC TRANSPORTER PERMEASE PROTEIN"/>
    <property type="match status" value="1"/>
</dbReference>
<dbReference type="InterPro" id="IPR035906">
    <property type="entry name" value="MetI-like_sf"/>
</dbReference>
<evidence type="ECO:0000256" key="2">
    <source>
        <dbReference type="ARBA" id="ARBA00022448"/>
    </source>
</evidence>
<proteinExistence type="inferred from homology"/>
<dbReference type="PROSITE" id="PS50928">
    <property type="entry name" value="ABC_TM1"/>
    <property type="match status" value="1"/>
</dbReference>
<evidence type="ECO:0000256" key="6">
    <source>
        <dbReference type="ARBA" id="ARBA00023136"/>
    </source>
</evidence>
<keyword evidence="10" id="KW-1185">Reference proteome</keyword>
<protein>
    <submittedName>
        <fullName evidence="9">ABC transporter permease</fullName>
    </submittedName>
</protein>
<evidence type="ECO:0000256" key="7">
    <source>
        <dbReference type="RuleBase" id="RU363032"/>
    </source>
</evidence>
<name>A0A2P7ASY8_9HYPH</name>
<dbReference type="AlphaFoldDB" id="A0A2P7ASY8"/>
<keyword evidence="2 7" id="KW-0813">Transport</keyword>
<feature type="transmembrane region" description="Helical" evidence="7">
    <location>
        <begin position="90"/>
        <end position="112"/>
    </location>
</feature>
<feature type="transmembrane region" description="Helical" evidence="7">
    <location>
        <begin position="124"/>
        <end position="144"/>
    </location>
</feature>
<evidence type="ECO:0000259" key="8">
    <source>
        <dbReference type="PROSITE" id="PS50928"/>
    </source>
</evidence>
<keyword evidence="4 7" id="KW-0812">Transmembrane</keyword>
<evidence type="ECO:0000256" key="1">
    <source>
        <dbReference type="ARBA" id="ARBA00004651"/>
    </source>
</evidence>
<comment type="caution">
    <text evidence="9">The sequence shown here is derived from an EMBL/GenBank/DDBJ whole genome shotgun (WGS) entry which is preliminary data.</text>
</comment>
<feature type="transmembrane region" description="Helical" evidence="7">
    <location>
        <begin position="219"/>
        <end position="239"/>
    </location>
</feature>
<keyword evidence="3" id="KW-1003">Cell membrane</keyword>
<dbReference type="GO" id="GO:0005886">
    <property type="term" value="C:plasma membrane"/>
    <property type="evidence" value="ECO:0007669"/>
    <property type="project" value="UniProtKB-SubCell"/>
</dbReference>
<organism evidence="9 10">
    <name type="scientific">Phyllobacterium endophyticum</name>
    <dbReference type="NCBI Taxonomy" id="1149773"/>
    <lineage>
        <taxon>Bacteria</taxon>
        <taxon>Pseudomonadati</taxon>
        <taxon>Pseudomonadota</taxon>
        <taxon>Alphaproteobacteria</taxon>
        <taxon>Hyphomicrobiales</taxon>
        <taxon>Phyllobacteriaceae</taxon>
        <taxon>Phyllobacterium</taxon>
    </lineage>
</organism>
<dbReference type="Proteomes" id="UP000241158">
    <property type="component" value="Unassembled WGS sequence"/>
</dbReference>
<keyword evidence="6 7" id="KW-0472">Membrane</keyword>
<comment type="similarity">
    <text evidence="7">Belongs to the binding-protein-dependent transport system permease family.</text>
</comment>
<dbReference type="InterPro" id="IPR000515">
    <property type="entry name" value="MetI-like"/>
</dbReference>
<reference evidence="10" key="1">
    <citation type="submission" date="2017-11" db="EMBL/GenBank/DDBJ databases">
        <authorList>
            <person name="Kuznetsova I."/>
            <person name="Sazanova A."/>
            <person name="Chirak E."/>
            <person name="Safronova V."/>
            <person name="Willems A."/>
        </authorList>
    </citation>
    <scope>NUCLEOTIDE SEQUENCE [LARGE SCALE GENOMIC DNA]</scope>
    <source>
        <strain evidence="10">PEPV15</strain>
    </source>
</reference>
<gene>
    <name evidence="9" type="ORF">CU100_17300</name>
</gene>
<dbReference type="CDD" id="cd06261">
    <property type="entry name" value="TM_PBP2"/>
    <property type="match status" value="1"/>
</dbReference>
<evidence type="ECO:0000313" key="10">
    <source>
        <dbReference type="Proteomes" id="UP000241158"/>
    </source>
</evidence>
<dbReference type="OrthoDB" id="9805108at2"/>
<comment type="subcellular location">
    <subcellularLocation>
        <location evidence="1 7">Cell membrane</location>
        <topology evidence="1 7">Multi-pass membrane protein</topology>
    </subcellularLocation>
</comment>
<dbReference type="GO" id="GO:0055085">
    <property type="term" value="P:transmembrane transport"/>
    <property type="evidence" value="ECO:0007669"/>
    <property type="project" value="InterPro"/>
</dbReference>
<dbReference type="Gene3D" id="1.10.3720.10">
    <property type="entry name" value="MetI-like"/>
    <property type="match status" value="1"/>
</dbReference>
<feature type="transmembrane region" description="Helical" evidence="7">
    <location>
        <begin position="32"/>
        <end position="54"/>
    </location>
</feature>
<evidence type="ECO:0000256" key="4">
    <source>
        <dbReference type="ARBA" id="ARBA00022692"/>
    </source>
</evidence>
<keyword evidence="5 7" id="KW-1133">Transmembrane helix</keyword>
<sequence>MFQTSSQTVLPRRQVLDGAGLRGWFAKYASQVAVSPSIAIVLIAVYGFMVWTGVVSFTASKMLPNYNFVGFDQYVRLWSNPIWRIAVSNIFTFGLLFISISTLVGLALAILIDQRIRIEGFFRTIYLYPMALSFIVTGTAWKWILNPGLGIERLVHLWGWESFRFDWLINPQYAIYTLVIAGVWQSSGFVMALFLAALRGIDEDIIKAARLDGANGIAVYRRIIIPQLGPTFLTVLVILTQQAVKSFDLVVALTAGGPGNSTHLPATFMYTQTFGRDQMAVGAASAVMIFMTVAAIVVPYLYSDLRNQRDDV</sequence>
<feature type="transmembrane region" description="Helical" evidence="7">
    <location>
        <begin position="173"/>
        <end position="198"/>
    </location>
</feature>
<accession>A0A2P7ASY8</accession>
<dbReference type="Pfam" id="PF00528">
    <property type="entry name" value="BPD_transp_1"/>
    <property type="match status" value="1"/>
</dbReference>
<dbReference type="InterPro" id="IPR051393">
    <property type="entry name" value="ABC_transporter_permease"/>
</dbReference>
<dbReference type="SUPFAM" id="SSF161098">
    <property type="entry name" value="MetI-like"/>
    <property type="match status" value="1"/>
</dbReference>
<evidence type="ECO:0000256" key="3">
    <source>
        <dbReference type="ARBA" id="ARBA00022475"/>
    </source>
</evidence>
<dbReference type="PANTHER" id="PTHR30193:SF42">
    <property type="entry name" value="ABC TRANSPORTER PERMEASE PROTEIN"/>
    <property type="match status" value="1"/>
</dbReference>
<feature type="transmembrane region" description="Helical" evidence="7">
    <location>
        <begin position="279"/>
        <end position="302"/>
    </location>
</feature>
<feature type="domain" description="ABC transmembrane type-1" evidence="8">
    <location>
        <begin position="87"/>
        <end position="302"/>
    </location>
</feature>